<name>A0A9X3XND8_9CLOT</name>
<feature type="transmembrane region" description="Helical" evidence="1">
    <location>
        <begin position="164"/>
        <end position="182"/>
    </location>
</feature>
<proteinExistence type="predicted"/>
<dbReference type="AlphaFoldDB" id="A0A9X3XND8"/>
<feature type="domain" description="Inositolphosphotransferase Aur1/Ipt1" evidence="2">
    <location>
        <begin position="58"/>
        <end position="197"/>
    </location>
</feature>
<evidence type="ECO:0000313" key="3">
    <source>
        <dbReference type="EMBL" id="MDC4241451.1"/>
    </source>
</evidence>
<feature type="transmembrane region" description="Helical" evidence="1">
    <location>
        <begin position="21"/>
        <end position="42"/>
    </location>
</feature>
<keyword evidence="1" id="KW-0472">Membrane</keyword>
<comment type="caution">
    <text evidence="3">The sequence shown here is derived from an EMBL/GenBank/DDBJ whole genome shotgun (WGS) entry which is preliminary data.</text>
</comment>
<protein>
    <submittedName>
        <fullName evidence="3">Phosphatase PAP2 family protein</fullName>
    </submittedName>
</protein>
<gene>
    <name evidence="3" type="ORF">NE398_14935</name>
</gene>
<dbReference type="InterPro" id="IPR026841">
    <property type="entry name" value="Aur1/Ipt1"/>
</dbReference>
<dbReference type="Pfam" id="PF14378">
    <property type="entry name" value="PAP2_3"/>
    <property type="match status" value="1"/>
</dbReference>
<reference evidence="3" key="1">
    <citation type="submission" date="2022-05" db="EMBL/GenBank/DDBJ databases">
        <title>Draft genome sequence of Clostridium tertium strain CP3 isolated from Peru.</title>
        <authorList>
            <person name="Hurtado R."/>
            <person name="Lima L."/>
            <person name="Sousa T."/>
            <person name="Jaiswal A.K."/>
            <person name="Tiwari S."/>
            <person name="Maturrano L."/>
            <person name="Brenig B."/>
            <person name="Azevedo V."/>
        </authorList>
    </citation>
    <scope>NUCLEOTIDE SEQUENCE</scope>
    <source>
        <strain evidence="3">CP3</strain>
    </source>
</reference>
<organism evidence="3 4">
    <name type="scientific">Clostridium tertium</name>
    <dbReference type="NCBI Taxonomy" id="1559"/>
    <lineage>
        <taxon>Bacteria</taxon>
        <taxon>Bacillati</taxon>
        <taxon>Bacillota</taxon>
        <taxon>Clostridia</taxon>
        <taxon>Eubacteriales</taxon>
        <taxon>Clostridiaceae</taxon>
        <taxon>Clostridium</taxon>
    </lineage>
</organism>
<keyword evidence="1" id="KW-1133">Transmembrane helix</keyword>
<evidence type="ECO:0000259" key="2">
    <source>
        <dbReference type="Pfam" id="PF14378"/>
    </source>
</evidence>
<feature type="transmembrane region" description="Helical" evidence="1">
    <location>
        <begin position="62"/>
        <end position="82"/>
    </location>
</feature>
<keyword evidence="4" id="KW-1185">Reference proteome</keyword>
<evidence type="ECO:0000313" key="4">
    <source>
        <dbReference type="Proteomes" id="UP001141183"/>
    </source>
</evidence>
<dbReference type="InterPro" id="IPR036938">
    <property type="entry name" value="PAP2/HPO_sf"/>
</dbReference>
<sequence length="235" mass="28011">MRDLLKKFIVKYKLNELKWLDLIWLAIFPLININYVILGAIAEKGKNLSLFLDKEIPFISMFIFPYIYWYIYIFIGLIFILLKDRRKYIRALLAVYIGMFICYFIYYLFPVEIVRPTVVNNNLPNKLVNIIYQNDRPFNCFPSIHVLNTYIIMRYTNRKENKSWFYYTQIVGILIILSTLFIKQHFILDGIAAMVLGEIVISISKKIEDKHIDNILLLPYKLIDKIKEKNDISIS</sequence>
<feature type="transmembrane region" description="Helical" evidence="1">
    <location>
        <begin position="89"/>
        <end position="109"/>
    </location>
</feature>
<dbReference type="Proteomes" id="UP001141183">
    <property type="component" value="Unassembled WGS sequence"/>
</dbReference>
<dbReference type="EMBL" id="JAMRYU010000015">
    <property type="protein sequence ID" value="MDC4241451.1"/>
    <property type="molecule type" value="Genomic_DNA"/>
</dbReference>
<dbReference type="RefSeq" id="WP_008677210.1">
    <property type="nucleotide sequence ID" value="NZ_CABKOG010000003.1"/>
</dbReference>
<evidence type="ECO:0000256" key="1">
    <source>
        <dbReference type="SAM" id="Phobius"/>
    </source>
</evidence>
<dbReference type="GO" id="GO:0016020">
    <property type="term" value="C:membrane"/>
    <property type="evidence" value="ECO:0007669"/>
    <property type="project" value="UniProtKB-SubCell"/>
</dbReference>
<accession>A0A9X3XND8</accession>
<dbReference type="SUPFAM" id="SSF48317">
    <property type="entry name" value="Acid phosphatase/Vanadium-dependent haloperoxidase"/>
    <property type="match status" value="1"/>
</dbReference>
<keyword evidence="1" id="KW-0812">Transmembrane</keyword>